<dbReference type="InterPro" id="IPR050965">
    <property type="entry name" value="UPF0336/Enoyl-CoA_hydratase"/>
</dbReference>
<evidence type="ECO:0000313" key="2">
    <source>
        <dbReference type="EMBL" id="AXI09926.1"/>
    </source>
</evidence>
<dbReference type="SUPFAM" id="SSF54637">
    <property type="entry name" value="Thioesterase/thiol ester dehydrase-isomerase"/>
    <property type="match status" value="1"/>
</dbReference>
<gene>
    <name evidence="2" type="ORF">CUC15_13745</name>
</gene>
<dbReference type="CDD" id="cd03441">
    <property type="entry name" value="R_hydratase_like"/>
    <property type="match status" value="1"/>
</dbReference>
<proteinExistence type="predicted"/>
<dbReference type="EMBL" id="CP024848">
    <property type="protein sequence ID" value="AXI09926.1"/>
    <property type="molecule type" value="Genomic_DNA"/>
</dbReference>
<dbReference type="GO" id="GO:0004312">
    <property type="term" value="F:fatty acid synthase activity"/>
    <property type="evidence" value="ECO:0007669"/>
    <property type="project" value="InterPro"/>
</dbReference>
<reference evidence="3" key="1">
    <citation type="submission" date="2017-11" db="EMBL/GenBank/DDBJ databases">
        <authorList>
            <person name="Zhu W."/>
        </authorList>
    </citation>
    <scope>NUCLEOTIDE SEQUENCE [LARGE SCALE GENOMIC DNA]</scope>
    <source>
        <strain evidence="3">160</strain>
    </source>
</reference>
<dbReference type="GO" id="GO:0019171">
    <property type="term" value="F:(3R)-hydroxyacyl-[acyl-carrier-protein] dehydratase activity"/>
    <property type="evidence" value="ECO:0007669"/>
    <property type="project" value="TreeGrafter"/>
</dbReference>
<dbReference type="PRINTS" id="PR01483">
    <property type="entry name" value="FASYNTHASE"/>
</dbReference>
<dbReference type="PANTHER" id="PTHR43437">
    <property type="entry name" value="HYDROXYACYL-THIOESTER DEHYDRATASE TYPE 2, MITOCHONDRIAL-RELATED"/>
    <property type="match status" value="1"/>
</dbReference>
<protein>
    <recommendedName>
        <fullName evidence="1">MaoC-like domain-containing protein</fullName>
    </recommendedName>
</protein>
<dbReference type="KEGG" id="ocn:CUC15_13745"/>
<evidence type="ECO:0000259" key="1">
    <source>
        <dbReference type="Pfam" id="PF01575"/>
    </source>
</evidence>
<evidence type="ECO:0000313" key="3">
    <source>
        <dbReference type="Proteomes" id="UP000253908"/>
    </source>
</evidence>
<dbReference type="Pfam" id="PF01575">
    <property type="entry name" value="MaoC_dehydratas"/>
    <property type="match status" value="1"/>
</dbReference>
<dbReference type="InterPro" id="IPR029069">
    <property type="entry name" value="HotDog_dom_sf"/>
</dbReference>
<keyword evidence="3" id="KW-1185">Reference proteome</keyword>
<organism evidence="2 3">
    <name type="scientific">Oceanobacillus zhaokaii</name>
    <dbReference type="NCBI Taxonomy" id="2052660"/>
    <lineage>
        <taxon>Bacteria</taxon>
        <taxon>Bacillati</taxon>
        <taxon>Bacillota</taxon>
        <taxon>Bacilli</taxon>
        <taxon>Bacillales</taxon>
        <taxon>Bacillaceae</taxon>
        <taxon>Oceanobacillus</taxon>
    </lineage>
</organism>
<feature type="domain" description="MaoC-like" evidence="1">
    <location>
        <begin position="17"/>
        <end position="100"/>
    </location>
</feature>
<dbReference type="InterPro" id="IPR003965">
    <property type="entry name" value="Fatty_acid_synthase"/>
</dbReference>
<name>A0A345PIU6_9BACI</name>
<dbReference type="OrthoDB" id="9801625at2"/>
<dbReference type="AlphaFoldDB" id="A0A345PIU6"/>
<dbReference type="Gene3D" id="3.10.129.10">
    <property type="entry name" value="Hotdog Thioesterase"/>
    <property type="match status" value="1"/>
</dbReference>
<accession>A0A345PIU6</accession>
<dbReference type="Proteomes" id="UP000253908">
    <property type="component" value="Chromosome"/>
</dbReference>
<dbReference type="PANTHER" id="PTHR43437:SF3">
    <property type="entry name" value="HYDROXYACYL-THIOESTER DEHYDRATASE TYPE 2, MITOCHONDRIAL"/>
    <property type="match status" value="1"/>
</dbReference>
<dbReference type="RefSeq" id="WP_114917212.1">
    <property type="nucleotide sequence ID" value="NZ_CP024848.1"/>
</dbReference>
<dbReference type="GO" id="GO:0005835">
    <property type="term" value="C:fatty acid synthase complex"/>
    <property type="evidence" value="ECO:0007669"/>
    <property type="project" value="InterPro"/>
</dbReference>
<dbReference type="GO" id="GO:0006633">
    <property type="term" value="P:fatty acid biosynthetic process"/>
    <property type="evidence" value="ECO:0007669"/>
    <property type="project" value="InterPro"/>
</dbReference>
<dbReference type="InterPro" id="IPR002539">
    <property type="entry name" value="MaoC-like_dom"/>
</dbReference>
<sequence length="127" mass="14529">MDKNLEGFFPKTFVILITNKMVENYANVSHDWNPIHLSIEAAKQAGYPQKVVHGMLSMAISSRLVSPLLGQSWMIQFHQIKLIAPLYVDDLLIITGSLVDHYELKIHGENQHRQVVIKGRLSLRQRV</sequence>